<sequence>MIVSTTTTLEGHRITEYRGIVTGEAIMGANVFRDFFAGISDIIGGRSGAYEGSLKKARETAMAEMEAEAARLGCDAVVGVDLDYEVLGEKGGMLMVSVSGTAVKLG</sequence>
<dbReference type="AlphaFoldDB" id="A0A2R8AAS7"/>
<comment type="similarity">
    <text evidence="1 2">Belongs to the UPF0145 family.</text>
</comment>
<dbReference type="RefSeq" id="WP_108782048.1">
    <property type="nucleotide sequence ID" value="NZ_OMKW01000002.1"/>
</dbReference>
<dbReference type="OrthoDB" id="9796448at2"/>
<gene>
    <name evidence="3" type="ORF">POI8812_01650</name>
</gene>
<keyword evidence="4" id="KW-1185">Reference proteome</keyword>
<accession>A0A2R8AAS7</accession>
<dbReference type="InterPro" id="IPR035439">
    <property type="entry name" value="UPF0145_dom_sf"/>
</dbReference>
<dbReference type="SUPFAM" id="SSF117782">
    <property type="entry name" value="YbjQ-like"/>
    <property type="match status" value="1"/>
</dbReference>
<reference evidence="3 4" key="1">
    <citation type="submission" date="2018-03" db="EMBL/GenBank/DDBJ databases">
        <authorList>
            <person name="Keele B.F."/>
        </authorList>
    </citation>
    <scope>NUCLEOTIDE SEQUENCE [LARGE SCALE GENOMIC DNA]</scope>
    <source>
        <strain evidence="3 4">CeCT 8812</strain>
    </source>
</reference>
<dbReference type="HAMAP" id="MF_00338">
    <property type="entry name" value="UPF0145"/>
    <property type="match status" value="1"/>
</dbReference>
<dbReference type="Proteomes" id="UP000244932">
    <property type="component" value="Unassembled WGS sequence"/>
</dbReference>
<dbReference type="InterPro" id="IPR002765">
    <property type="entry name" value="UPF0145_YbjQ-like"/>
</dbReference>
<dbReference type="Pfam" id="PF01906">
    <property type="entry name" value="YbjQ_1"/>
    <property type="match status" value="1"/>
</dbReference>
<dbReference type="PANTHER" id="PTHR34068">
    <property type="entry name" value="UPF0145 PROTEIN YBJQ"/>
    <property type="match status" value="1"/>
</dbReference>
<proteinExistence type="inferred from homology"/>
<evidence type="ECO:0000313" key="3">
    <source>
        <dbReference type="EMBL" id="SPF29342.1"/>
    </source>
</evidence>
<dbReference type="EMBL" id="OMKW01000002">
    <property type="protein sequence ID" value="SPF29342.1"/>
    <property type="molecule type" value="Genomic_DNA"/>
</dbReference>
<evidence type="ECO:0000313" key="4">
    <source>
        <dbReference type="Proteomes" id="UP000244932"/>
    </source>
</evidence>
<evidence type="ECO:0000256" key="2">
    <source>
        <dbReference type="HAMAP-Rule" id="MF_00338"/>
    </source>
</evidence>
<name>A0A2R8AAS7_9RHOB</name>
<dbReference type="PANTHER" id="PTHR34068:SF1">
    <property type="entry name" value="UPF0145 PROTEIN YBJQ"/>
    <property type="match status" value="1"/>
</dbReference>
<protein>
    <recommendedName>
        <fullName evidence="2">UPF0145 protein POI8812_01650</fullName>
    </recommendedName>
</protein>
<evidence type="ECO:0000256" key="1">
    <source>
        <dbReference type="ARBA" id="ARBA00010751"/>
    </source>
</evidence>
<dbReference type="NCBIfam" id="NF002776">
    <property type="entry name" value="PRK02877.1"/>
    <property type="match status" value="1"/>
</dbReference>
<dbReference type="Gene3D" id="3.30.110.70">
    <property type="entry name" value="Hypothetical protein apc22750. Chain B"/>
    <property type="match status" value="1"/>
</dbReference>
<organism evidence="3 4">
    <name type="scientific">Pontivivens insulae</name>
    <dbReference type="NCBI Taxonomy" id="1639689"/>
    <lineage>
        <taxon>Bacteria</taxon>
        <taxon>Pseudomonadati</taxon>
        <taxon>Pseudomonadota</taxon>
        <taxon>Alphaproteobacteria</taxon>
        <taxon>Rhodobacterales</taxon>
        <taxon>Paracoccaceae</taxon>
        <taxon>Pontivivens</taxon>
    </lineage>
</organism>